<sequence>MDKVEYISKNYIHERNPVRYISHSVAGIAHDMRNVLAPVKMFVDLLKEGNLSDKSMETLLPTVSDALDQALTLNNKLLMPTPEAAQSLDVEQTIRQAVDLLTGGSGVHCSYHSYSDIYTLHVDKLLFERVIQNIVSNSLQAMNGQGSITISICNVINGAELSVCLARKPYVMISIKDDGPGMPEEILEKLLGTNNNGRPGKGLGLKIVRDILQQMGAYMEIGSAPGFGTRTTLYFPVKHINF</sequence>
<reference evidence="10" key="1">
    <citation type="journal article" date="2020" name="mSystems">
        <title>Genome- and Community-Level Interaction Insights into Carbon Utilization and Element Cycling Functions of Hydrothermarchaeota in Hydrothermal Sediment.</title>
        <authorList>
            <person name="Zhou Z."/>
            <person name="Liu Y."/>
            <person name="Xu W."/>
            <person name="Pan J."/>
            <person name="Luo Z.H."/>
            <person name="Li M."/>
        </authorList>
    </citation>
    <scope>NUCLEOTIDE SEQUENCE [LARGE SCALE GENOMIC DNA]</scope>
    <source>
        <strain evidence="10">HyVt-456</strain>
    </source>
</reference>
<evidence type="ECO:0000259" key="9">
    <source>
        <dbReference type="PROSITE" id="PS50109"/>
    </source>
</evidence>
<name>A0A7V1M262_CALAY</name>
<keyword evidence="3" id="KW-0597">Phosphoprotein</keyword>
<comment type="caution">
    <text evidence="10">The sequence shown here is derived from an EMBL/GenBank/DDBJ whole genome shotgun (WGS) entry which is preliminary data.</text>
</comment>
<dbReference type="SMART" id="SM00388">
    <property type="entry name" value="HisKA"/>
    <property type="match status" value="1"/>
</dbReference>
<dbReference type="GO" id="GO:0000155">
    <property type="term" value="F:phosphorelay sensor kinase activity"/>
    <property type="evidence" value="ECO:0007669"/>
    <property type="project" value="InterPro"/>
</dbReference>
<keyword evidence="5" id="KW-0547">Nucleotide-binding</keyword>
<dbReference type="InterPro" id="IPR004358">
    <property type="entry name" value="Sig_transdc_His_kin-like_C"/>
</dbReference>
<dbReference type="AlphaFoldDB" id="A0A7V1M262"/>
<proteinExistence type="predicted"/>
<dbReference type="Proteomes" id="UP000886005">
    <property type="component" value="Unassembled WGS sequence"/>
</dbReference>
<gene>
    <name evidence="10" type="ORF">ENJ10_14410</name>
</gene>
<keyword evidence="7" id="KW-0067">ATP-binding</keyword>
<evidence type="ECO:0000256" key="4">
    <source>
        <dbReference type="ARBA" id="ARBA00022679"/>
    </source>
</evidence>
<accession>A0A7V1M262</accession>
<evidence type="ECO:0000256" key="6">
    <source>
        <dbReference type="ARBA" id="ARBA00022777"/>
    </source>
</evidence>
<evidence type="ECO:0000256" key="5">
    <source>
        <dbReference type="ARBA" id="ARBA00022741"/>
    </source>
</evidence>
<evidence type="ECO:0000256" key="8">
    <source>
        <dbReference type="ARBA" id="ARBA00023012"/>
    </source>
</evidence>
<dbReference type="InterPro" id="IPR005467">
    <property type="entry name" value="His_kinase_dom"/>
</dbReference>
<dbReference type="SMART" id="SM00387">
    <property type="entry name" value="HATPase_c"/>
    <property type="match status" value="1"/>
</dbReference>
<dbReference type="InterPro" id="IPR036097">
    <property type="entry name" value="HisK_dim/P_sf"/>
</dbReference>
<protein>
    <recommendedName>
        <fullName evidence="2">histidine kinase</fullName>
        <ecNumber evidence="2">2.7.13.3</ecNumber>
    </recommendedName>
</protein>
<keyword evidence="8" id="KW-0902">Two-component regulatory system</keyword>
<dbReference type="PROSITE" id="PS50109">
    <property type="entry name" value="HIS_KIN"/>
    <property type="match status" value="1"/>
</dbReference>
<keyword evidence="6 10" id="KW-0418">Kinase</keyword>
<evidence type="ECO:0000256" key="2">
    <source>
        <dbReference type="ARBA" id="ARBA00012438"/>
    </source>
</evidence>
<feature type="domain" description="Histidine kinase" evidence="9">
    <location>
        <begin position="27"/>
        <end position="239"/>
    </location>
</feature>
<evidence type="ECO:0000256" key="3">
    <source>
        <dbReference type="ARBA" id="ARBA00022553"/>
    </source>
</evidence>
<evidence type="ECO:0000256" key="7">
    <source>
        <dbReference type="ARBA" id="ARBA00022840"/>
    </source>
</evidence>
<keyword evidence="4" id="KW-0808">Transferase</keyword>
<dbReference type="EC" id="2.7.13.3" evidence="2"/>
<dbReference type="InterPro" id="IPR036890">
    <property type="entry name" value="HATPase_C_sf"/>
</dbReference>
<organism evidence="10">
    <name type="scientific">Caldithrix abyssi</name>
    <dbReference type="NCBI Taxonomy" id="187145"/>
    <lineage>
        <taxon>Bacteria</taxon>
        <taxon>Pseudomonadati</taxon>
        <taxon>Calditrichota</taxon>
        <taxon>Calditrichia</taxon>
        <taxon>Calditrichales</taxon>
        <taxon>Calditrichaceae</taxon>
        <taxon>Caldithrix</taxon>
    </lineage>
</organism>
<evidence type="ECO:0000313" key="10">
    <source>
        <dbReference type="EMBL" id="HED11879.1"/>
    </source>
</evidence>
<dbReference type="InterPro" id="IPR003661">
    <property type="entry name" value="HisK_dim/P_dom"/>
</dbReference>
<dbReference type="SUPFAM" id="SSF55874">
    <property type="entry name" value="ATPase domain of HSP90 chaperone/DNA topoisomerase II/histidine kinase"/>
    <property type="match status" value="1"/>
</dbReference>
<dbReference type="PRINTS" id="PR00344">
    <property type="entry name" value="BCTRLSENSOR"/>
</dbReference>
<dbReference type="CDD" id="cd00075">
    <property type="entry name" value="HATPase"/>
    <property type="match status" value="1"/>
</dbReference>
<dbReference type="SUPFAM" id="SSF47384">
    <property type="entry name" value="Homodimeric domain of signal transducing histidine kinase"/>
    <property type="match status" value="1"/>
</dbReference>
<dbReference type="PANTHER" id="PTHR43065">
    <property type="entry name" value="SENSOR HISTIDINE KINASE"/>
    <property type="match status" value="1"/>
</dbReference>
<dbReference type="GO" id="GO:0005524">
    <property type="term" value="F:ATP binding"/>
    <property type="evidence" value="ECO:0007669"/>
    <property type="project" value="UniProtKB-KW"/>
</dbReference>
<dbReference type="Gene3D" id="3.30.565.10">
    <property type="entry name" value="Histidine kinase-like ATPase, C-terminal domain"/>
    <property type="match status" value="1"/>
</dbReference>
<comment type="catalytic activity">
    <reaction evidence="1">
        <text>ATP + protein L-histidine = ADP + protein N-phospho-L-histidine.</text>
        <dbReference type="EC" id="2.7.13.3"/>
    </reaction>
</comment>
<dbReference type="PANTHER" id="PTHR43065:SF10">
    <property type="entry name" value="PEROXIDE STRESS-ACTIVATED HISTIDINE KINASE MAK3"/>
    <property type="match status" value="1"/>
</dbReference>
<dbReference type="Gene3D" id="1.10.287.130">
    <property type="match status" value="1"/>
</dbReference>
<dbReference type="CDD" id="cd00082">
    <property type="entry name" value="HisKA"/>
    <property type="match status" value="1"/>
</dbReference>
<evidence type="ECO:0000256" key="1">
    <source>
        <dbReference type="ARBA" id="ARBA00000085"/>
    </source>
</evidence>
<dbReference type="InterPro" id="IPR003594">
    <property type="entry name" value="HATPase_dom"/>
</dbReference>
<dbReference type="EMBL" id="DRLD01000408">
    <property type="protein sequence ID" value="HED11879.1"/>
    <property type="molecule type" value="Genomic_DNA"/>
</dbReference>
<dbReference type="Pfam" id="PF00512">
    <property type="entry name" value="HisKA"/>
    <property type="match status" value="1"/>
</dbReference>
<dbReference type="Pfam" id="PF02518">
    <property type="entry name" value="HATPase_c"/>
    <property type="match status" value="1"/>
</dbReference>